<reference evidence="2" key="1">
    <citation type="submission" date="2020-05" db="EMBL/GenBank/DDBJ databases">
        <authorList>
            <person name="Chiriac C."/>
            <person name="Salcher M."/>
            <person name="Ghai R."/>
            <person name="Kavagutti S V."/>
        </authorList>
    </citation>
    <scope>NUCLEOTIDE SEQUENCE</scope>
</reference>
<feature type="transmembrane region" description="Helical" evidence="1">
    <location>
        <begin position="232"/>
        <end position="257"/>
    </location>
</feature>
<dbReference type="EMBL" id="CAEZSF010000053">
    <property type="protein sequence ID" value="CAB4535699.1"/>
    <property type="molecule type" value="Genomic_DNA"/>
</dbReference>
<dbReference type="AlphaFoldDB" id="A0A6J6BBD4"/>
<keyword evidence="1" id="KW-0472">Membrane</keyword>
<name>A0A6J6BBD4_9ZZZZ</name>
<evidence type="ECO:0000313" key="2">
    <source>
        <dbReference type="EMBL" id="CAB4535699.1"/>
    </source>
</evidence>
<keyword evidence="1" id="KW-0812">Transmembrane</keyword>
<proteinExistence type="predicted"/>
<gene>
    <name evidence="2" type="ORF">UFOPK1358_00722</name>
</gene>
<accession>A0A6J6BBD4</accession>
<feature type="transmembrane region" description="Helical" evidence="1">
    <location>
        <begin position="197"/>
        <end position="226"/>
    </location>
</feature>
<keyword evidence="1" id="KW-1133">Transmembrane helix</keyword>
<sequence length="311" mass="32190">MTQQSAHQQPAYKEPIRASHLFDRTAAERVMHRAVELAADQDPDLSPDGISEQALIEAAAELGVDISVVQQAAVEERLGLLLQKTQRGDSLVGPAVVTVSRIVPGRPEEVLDSVDSWLRRTGSLRRLRSDALSAKYSQRTDLAASAERTARSLMGTEELGRLQHLSVSTTAAAQLDPAGDPSTLVALSTDLSGERSLTVAAAAGTAILGSALALCGAVAAVANAIGGSGADIAAGVGLALLSLVGIPVACALGFGILRLRGRGISDTEDSLNGILDQVATGSLPGSKFSHLADRLFQSLKGFRSPRPGPPV</sequence>
<evidence type="ECO:0000256" key="1">
    <source>
        <dbReference type="SAM" id="Phobius"/>
    </source>
</evidence>
<organism evidence="2">
    <name type="scientific">freshwater metagenome</name>
    <dbReference type="NCBI Taxonomy" id="449393"/>
    <lineage>
        <taxon>unclassified sequences</taxon>
        <taxon>metagenomes</taxon>
        <taxon>ecological metagenomes</taxon>
    </lineage>
</organism>
<protein>
    <submittedName>
        <fullName evidence="2">Unannotated protein</fullName>
    </submittedName>
</protein>